<evidence type="ECO:0000313" key="4">
    <source>
        <dbReference type="Proteomes" id="UP000231990"/>
    </source>
</evidence>
<dbReference type="EMBL" id="NPDY01000010">
    <property type="protein sequence ID" value="PJZ69412.1"/>
    <property type="molecule type" value="Genomic_DNA"/>
</dbReference>
<evidence type="ECO:0000313" key="2">
    <source>
        <dbReference type="EMBL" id="PJZ72547.1"/>
    </source>
</evidence>
<name>A0A2M9ZKF5_9LEPT</name>
<dbReference type="RefSeq" id="WP_100714226.1">
    <property type="nucleotide sequence ID" value="NZ_NPDY01000010.1"/>
</dbReference>
<protein>
    <submittedName>
        <fullName evidence="2">Uncharacterized protein</fullName>
    </submittedName>
</protein>
<evidence type="ECO:0000313" key="3">
    <source>
        <dbReference type="Proteomes" id="UP000231962"/>
    </source>
</evidence>
<dbReference type="EMBL" id="NPDZ01000009">
    <property type="protein sequence ID" value="PJZ72547.1"/>
    <property type="molecule type" value="Genomic_DNA"/>
</dbReference>
<sequence length="95" mass="11210">MNYQDVRIWSKIDGVLIRILEIEDFLIDCCFKRIRLIKITTFDHELLEGCFETCILGIDECEESKLDRKLSIIELNGKRSAVFFADIKKIEIIRN</sequence>
<accession>A0A2M9ZKF5</accession>
<comment type="caution">
    <text evidence="2">The sequence shown here is derived from an EMBL/GenBank/DDBJ whole genome shotgun (WGS) entry which is preliminary data.</text>
</comment>
<dbReference type="Proteomes" id="UP000231990">
    <property type="component" value="Unassembled WGS sequence"/>
</dbReference>
<dbReference type="AlphaFoldDB" id="A0A2M9ZKF5"/>
<evidence type="ECO:0000313" key="1">
    <source>
        <dbReference type="EMBL" id="PJZ69412.1"/>
    </source>
</evidence>
<proteinExistence type="predicted"/>
<organism evidence="2 4">
    <name type="scientific">Leptospira perolatii</name>
    <dbReference type="NCBI Taxonomy" id="2023191"/>
    <lineage>
        <taxon>Bacteria</taxon>
        <taxon>Pseudomonadati</taxon>
        <taxon>Spirochaetota</taxon>
        <taxon>Spirochaetia</taxon>
        <taxon>Leptospirales</taxon>
        <taxon>Leptospiraceae</taxon>
        <taxon>Leptospira</taxon>
    </lineage>
</organism>
<dbReference type="Proteomes" id="UP000231962">
    <property type="component" value="Unassembled WGS sequence"/>
</dbReference>
<gene>
    <name evidence="1" type="ORF">CH360_11720</name>
    <name evidence="2" type="ORF">CH373_14155</name>
</gene>
<keyword evidence="3" id="KW-1185">Reference proteome</keyword>
<reference evidence="3 4" key="1">
    <citation type="submission" date="2017-07" db="EMBL/GenBank/DDBJ databases">
        <title>Leptospira spp. isolated from tropical soils.</title>
        <authorList>
            <person name="Thibeaux R."/>
            <person name="Iraola G."/>
            <person name="Ferres I."/>
            <person name="Bierque E."/>
            <person name="Girault D."/>
            <person name="Soupe-Gilbert M.-E."/>
            <person name="Picardeau M."/>
            <person name="Goarant C."/>
        </authorList>
    </citation>
    <scope>NUCLEOTIDE SEQUENCE [LARGE SCALE GENOMIC DNA]</scope>
    <source>
        <strain evidence="2 4">FH1-B-B1</strain>
        <strain evidence="1 3">FH1-B-C1</strain>
    </source>
</reference>